<dbReference type="InterPro" id="IPR009081">
    <property type="entry name" value="PP-bd_ACP"/>
</dbReference>
<dbReference type="SMART" id="SM00825">
    <property type="entry name" value="PKS_KS"/>
    <property type="match status" value="1"/>
</dbReference>
<dbReference type="InterPro" id="IPR001227">
    <property type="entry name" value="Ac_transferase_dom_sf"/>
</dbReference>
<keyword evidence="13" id="KW-1185">Reference proteome</keyword>
<comment type="caution">
    <text evidence="12">The sequence shown here is derived from an EMBL/GenBank/DDBJ whole genome shotgun (WGS) entry which is preliminary data.</text>
</comment>
<dbReference type="InterPro" id="IPR049552">
    <property type="entry name" value="PKS_DH_N"/>
</dbReference>
<dbReference type="SUPFAM" id="SSF51735">
    <property type="entry name" value="NAD(P)-binding Rossmann-fold domains"/>
    <property type="match status" value="2"/>
</dbReference>
<dbReference type="PROSITE" id="PS52019">
    <property type="entry name" value="PKS_MFAS_DH"/>
    <property type="match status" value="1"/>
</dbReference>
<dbReference type="Gene3D" id="3.40.47.10">
    <property type="match status" value="1"/>
</dbReference>
<dbReference type="PROSITE" id="PS52004">
    <property type="entry name" value="KS3_2"/>
    <property type="match status" value="1"/>
</dbReference>
<dbReference type="GO" id="GO:0031177">
    <property type="term" value="F:phosphopantetheine binding"/>
    <property type="evidence" value="ECO:0007669"/>
    <property type="project" value="InterPro"/>
</dbReference>
<feature type="domain" description="Ketosynthase family 3 (KS3)" evidence="10">
    <location>
        <begin position="10"/>
        <end position="431"/>
    </location>
</feature>
<dbReference type="SUPFAM" id="SSF47336">
    <property type="entry name" value="ACP-like"/>
    <property type="match status" value="1"/>
</dbReference>
<dbReference type="PROSITE" id="PS50075">
    <property type="entry name" value="CARRIER"/>
    <property type="match status" value="1"/>
</dbReference>
<dbReference type="EMBL" id="CAUWAG010000011">
    <property type="protein sequence ID" value="CAJ2508342.1"/>
    <property type="molecule type" value="Genomic_DNA"/>
</dbReference>
<dbReference type="InterPro" id="IPR020841">
    <property type="entry name" value="PKS_Beta-ketoAc_synthase_dom"/>
</dbReference>
<dbReference type="SUPFAM" id="SSF52151">
    <property type="entry name" value="FabD/lysophospholipase-like"/>
    <property type="match status" value="1"/>
</dbReference>
<feature type="active site" description="Proton donor; for dehydratase activity" evidence="8">
    <location>
        <position position="1145"/>
    </location>
</feature>
<dbReference type="InterPro" id="IPR011032">
    <property type="entry name" value="GroES-like_sf"/>
</dbReference>
<reference evidence="12" key="1">
    <citation type="submission" date="2023-10" db="EMBL/GenBank/DDBJ databases">
        <authorList>
            <person name="Hackl T."/>
        </authorList>
    </citation>
    <scope>NUCLEOTIDE SEQUENCE</scope>
</reference>
<keyword evidence="3" id="KW-0808">Transferase</keyword>
<dbReference type="Gene3D" id="3.10.129.110">
    <property type="entry name" value="Polyketide synthase dehydratase"/>
    <property type="match status" value="1"/>
</dbReference>
<dbReference type="InterPro" id="IPR042104">
    <property type="entry name" value="PKS_dehydratase_sf"/>
</dbReference>
<dbReference type="Pfam" id="PF08240">
    <property type="entry name" value="ADH_N"/>
    <property type="match status" value="1"/>
</dbReference>
<evidence type="ECO:0000256" key="8">
    <source>
        <dbReference type="PROSITE-ProRule" id="PRU01363"/>
    </source>
</evidence>
<protein>
    <submittedName>
        <fullName evidence="12">Uu.00g133680.m01.CDS01</fullName>
    </submittedName>
</protein>
<dbReference type="Pfam" id="PF14765">
    <property type="entry name" value="PS-DH"/>
    <property type="match status" value="1"/>
</dbReference>
<proteinExistence type="predicted"/>
<dbReference type="SMART" id="SM00827">
    <property type="entry name" value="PKS_AT"/>
    <property type="match status" value="1"/>
</dbReference>
<evidence type="ECO:0000256" key="6">
    <source>
        <dbReference type="ARBA" id="ARBA00023268"/>
    </source>
</evidence>
<dbReference type="InterPro" id="IPR050091">
    <property type="entry name" value="PKS_NRPS_Biosynth_Enz"/>
</dbReference>
<dbReference type="CDD" id="cd05195">
    <property type="entry name" value="enoyl_red"/>
    <property type="match status" value="1"/>
</dbReference>
<dbReference type="Pfam" id="PF00109">
    <property type="entry name" value="ketoacyl-synt"/>
    <property type="match status" value="1"/>
</dbReference>
<name>A0AAI8YKS1_9PEZI</name>
<dbReference type="Proteomes" id="UP001295740">
    <property type="component" value="Unassembled WGS sequence"/>
</dbReference>
<dbReference type="Pfam" id="PF16197">
    <property type="entry name" value="KAsynt_C_assoc"/>
    <property type="match status" value="1"/>
</dbReference>
<dbReference type="Gene3D" id="3.40.50.720">
    <property type="entry name" value="NAD(P)-binding Rossmann-like Domain"/>
    <property type="match status" value="2"/>
</dbReference>
<evidence type="ECO:0000256" key="1">
    <source>
        <dbReference type="ARBA" id="ARBA00022450"/>
    </source>
</evidence>
<accession>A0AAI8YKS1</accession>
<dbReference type="Pfam" id="PF00550">
    <property type="entry name" value="PP-binding"/>
    <property type="match status" value="1"/>
</dbReference>
<dbReference type="InterPro" id="IPR014031">
    <property type="entry name" value="Ketoacyl_synth_C"/>
</dbReference>
<evidence type="ECO:0000256" key="7">
    <source>
        <dbReference type="ARBA" id="ARBA00023315"/>
    </source>
</evidence>
<sequence>MDGLKAAGDADPICIVGMACRLPGNIRSPSDLWNFLAEKKTAQGPVPQERFNIAAFYHPDGSRAGLMDAKGGYFLNEDVRMFENGFFGINAMEATYMDPQQRKLLELVFECFEGTGLSMEDVSGSNTGVYVGNFTVDYQTMQTRDPDYMHRYHATGSGTAIMSNRISHAFNLQGPSMTIDTACSSSIYCLHSAVSAIRNGECAGAIVAGANLITSPEQHLGTMKGGVLSPTSTCHTFDASADGYGRAEAVSAVYLKPLSSALQDGNKIWAVIRGTSVNASGKTQGITQPSAELQEKVIRGAYSAAGLNFGETDYVECHGTGTAVGDPIEVEALQACFGPRQSPLKIGSVKSNLGHSEAASGLTSLIKVVMAFEKGKIPPTYGVEKLNPKLDLPKANMNVVTDMEDWPRQRRRASINSFGYGGANAHLVVESFDSYLENPPQPPISVSNRLRQFFVVPVSAASSMSLDMRVEQVQQSIQHMDAATVKSLAFTLAQKRPTLCKRNLLFAQTEMDGSAKLVETEKAECIDPLSMNLPFAFIFTGQGAQYPQLGRELLGSNKTFRRNIQALDTILQNLPSATRPTWTIEQTISDPSETSKINHVDCSQPVCTAIQIALVNLLQNWGIGPLAVVGHSSGEIAAAYTSNLLNSSEALLTAYFRGFAVQRLMTRGTMVAAGIGPDAAKELIIELGLQEELCLACINSPYSVTFSGSQEGAEHLLQTLHGRKVFARKLATGGRAYHSHLVKAAGQLYEELLEPILDKGHVPEASAVKMYSSVETGHGQHVLNAKQCRKARYWRDNLETSVQFSEAMRALLEDGKKFHIIEIGPHPAFKGAVQQILAAAKLDGRLFPYSATLVRNRDAEVAIKSLAASLYLHGYKLQWEHVNSLSPDDGQVILHDLAPYPWDYSAGLQWYEPRPSVELRNRKYRRHELLGSAQLANNGINWAWRNVLRLNEALWLSDHKIEHQVVFPAVGYLAIGIEAISQVFQVEEDQIDKWFEFRNVTFTSALVIPQDVDARTKEVEIHTTLSARKISNTNTSEDWFEFSISSWIESKATLHCSGSIRLCDTVLGRLTRVEDAEDFDHCTLSKWYEKLAGGGLCFGPYFQSLDSLRTDSNHQRTEAISTTTLTTKVGKATDTVYPVHPVSMDACLQAAIMGSTAGNLYNLKAFMPVFIAECRIRGLAKTCNEEATIHTCSTTTGFSTKKVDCTLLNATGEPVVMMEGVRLSLYAGNLQTEETSTSLHLQRNPTLCVRWKPDVLRVRPGSSNQLNKYVDNFSPRHEPISDESDVATVVGALLDLVGHNKPRFRALQIGPRCQRTTKYWLSLLDNETALPRIQSWNTADLSIDGTLTIDKSESGPFDALVIGGVASESERIWSDCSEQFVSLLGGQGIIITSKTNAGLASLAAAGFTVVETRRQIVLGVKQARLDAPVKGRDFLIVHKDPSPALENFAKSLSSHLKKAGAPSVSIAPLADLRALPTSPDTICISLLEVERELLATMTPGDMDLLRSLTDFTTHLLWLTGANMLGDNPDPDLTLSSGISRALMMEQPSLRFSTLDLGSLGNLDLLASLDNAVRALATYEDVNDKEFIQVDDVLYTSRFAPNVSVNDLFRRRMGHQDPVQKGALSTSGPARLAIARPGITDTLHFQQIRSAATTPPAGFIDVEVKAVSLNAKDVYNISGHVETRSGTSALEFCGVVTAVALDVSEISVGDRVVVMAPNYFSTVERVPAWSAHRMLPGEDDTVLCTIPIAYATALYALLDRGRLRAGESVLIHAGAGAFGTAAIALAQHLGATVYTTCSTQAKRRYLTDELGVPPWRIFNSRNASFAEGIRTATGDRGVDLVINSLVGDLLHASWNCLANFGRFVEIGKRELVDIGKLQMDTFLRNTTFTAFDLSELFYHEDQYYRDIWISKTKEALELYRAGRIKPGPITTYDVSEITQAFRAFSSRDRVGKIVVLFPEDAHSQIPLAPSRYLTLLDSEKIYLLVGCLGGLGRSLSRWMLQQGARNFAFLGRSGADKPSARALVDYLKGSGANVMVISGDVSIVDDVQAVIEACLATGRSIGGVVQAAVGLREGLFSRMTNEAWHAAVQPKWKGTWNLHNALGHIDDALDFFLLTSSVSGSIATATESNYCAANGFLDAWARWRRLQGKKAVSVGLGMISEVGYLHENPDIEALLLRKGIQPLNEQEFLQVIDLALSGEDGDCQAKKPGPGRAHMLTGLESHALRELVEKGWDMTSGHLIDPRCAIISASLLAQMGRGCDSSATVGLANAPDWLAGYSPTVVSALASESGSSTLVDAIAQLARRRLSALILMPVNQVDETQAFAQFGVDSMTAAEFRTWIWNTFKVDIPFLDLLSNQKTLASLAGVISEKLRKV</sequence>
<dbReference type="Pfam" id="PF08659">
    <property type="entry name" value="KR"/>
    <property type="match status" value="1"/>
</dbReference>
<dbReference type="GO" id="GO:0044550">
    <property type="term" value="P:secondary metabolite biosynthetic process"/>
    <property type="evidence" value="ECO:0007669"/>
    <property type="project" value="TreeGrafter"/>
</dbReference>
<evidence type="ECO:0000313" key="13">
    <source>
        <dbReference type="Proteomes" id="UP001295740"/>
    </source>
</evidence>
<dbReference type="GO" id="GO:0032259">
    <property type="term" value="P:methylation"/>
    <property type="evidence" value="ECO:0007669"/>
    <property type="project" value="UniProtKB-KW"/>
</dbReference>
<feature type="region of interest" description="N-terminal hotdog fold" evidence="8">
    <location>
        <begin position="927"/>
        <end position="1067"/>
    </location>
</feature>
<organism evidence="12 13">
    <name type="scientific">Anthostomella pinea</name>
    <dbReference type="NCBI Taxonomy" id="933095"/>
    <lineage>
        <taxon>Eukaryota</taxon>
        <taxon>Fungi</taxon>
        <taxon>Dikarya</taxon>
        <taxon>Ascomycota</taxon>
        <taxon>Pezizomycotina</taxon>
        <taxon>Sordariomycetes</taxon>
        <taxon>Xylariomycetidae</taxon>
        <taxon>Xylariales</taxon>
        <taxon>Xylariaceae</taxon>
        <taxon>Anthostomella</taxon>
    </lineage>
</organism>
<dbReference type="SMART" id="SM00822">
    <property type="entry name" value="PKS_KR"/>
    <property type="match status" value="1"/>
</dbReference>
<evidence type="ECO:0000259" key="10">
    <source>
        <dbReference type="PROSITE" id="PS52004"/>
    </source>
</evidence>
<dbReference type="PANTHER" id="PTHR43775:SF50">
    <property type="entry name" value="HIGHLY REDUCING POLYKETIDE SYNTHASE SRDA"/>
    <property type="match status" value="1"/>
</dbReference>
<evidence type="ECO:0000256" key="3">
    <source>
        <dbReference type="ARBA" id="ARBA00022679"/>
    </source>
</evidence>
<dbReference type="InterPro" id="IPR018201">
    <property type="entry name" value="Ketoacyl_synth_AS"/>
</dbReference>
<dbReference type="PROSITE" id="PS00606">
    <property type="entry name" value="KS3_1"/>
    <property type="match status" value="1"/>
</dbReference>
<dbReference type="InterPro" id="IPR013968">
    <property type="entry name" value="PKS_KR"/>
</dbReference>
<keyword evidence="4" id="KW-0521">NADP</keyword>
<dbReference type="Pfam" id="PF23114">
    <property type="entry name" value="NAD-bd_HRPKS_sdrA"/>
    <property type="match status" value="1"/>
</dbReference>
<dbReference type="InterPro" id="IPR016035">
    <property type="entry name" value="Acyl_Trfase/lysoPLipase"/>
</dbReference>
<dbReference type="CDD" id="cd00833">
    <property type="entry name" value="PKS"/>
    <property type="match status" value="1"/>
</dbReference>
<dbReference type="Pfam" id="PF13602">
    <property type="entry name" value="ADH_zinc_N_2"/>
    <property type="match status" value="1"/>
</dbReference>
<dbReference type="InterPro" id="IPR036291">
    <property type="entry name" value="NAD(P)-bd_dom_sf"/>
</dbReference>
<dbReference type="Gene3D" id="1.10.1200.10">
    <property type="entry name" value="ACP-like"/>
    <property type="match status" value="1"/>
</dbReference>
<evidence type="ECO:0000259" key="11">
    <source>
        <dbReference type="PROSITE" id="PS52019"/>
    </source>
</evidence>
<dbReference type="InterPro" id="IPR020807">
    <property type="entry name" value="PKS_DH"/>
</dbReference>
<dbReference type="GO" id="GO:0016491">
    <property type="term" value="F:oxidoreductase activity"/>
    <property type="evidence" value="ECO:0007669"/>
    <property type="project" value="UniProtKB-KW"/>
</dbReference>
<dbReference type="Gene3D" id="3.90.180.10">
    <property type="entry name" value="Medium-chain alcohol dehydrogenases, catalytic domain"/>
    <property type="match status" value="1"/>
</dbReference>
<feature type="region of interest" description="C-terminal hotdog fold" evidence="8">
    <location>
        <begin position="1078"/>
        <end position="1232"/>
    </location>
</feature>
<dbReference type="InterPro" id="IPR014043">
    <property type="entry name" value="Acyl_transferase_dom"/>
</dbReference>
<dbReference type="InterPro" id="IPR013154">
    <property type="entry name" value="ADH-like_N"/>
</dbReference>
<evidence type="ECO:0000259" key="9">
    <source>
        <dbReference type="PROSITE" id="PS50075"/>
    </source>
</evidence>
<dbReference type="PANTHER" id="PTHR43775">
    <property type="entry name" value="FATTY ACID SYNTHASE"/>
    <property type="match status" value="1"/>
</dbReference>
<dbReference type="SUPFAM" id="SSF55048">
    <property type="entry name" value="Probable ACP-binding domain of malonyl-CoA ACP transacylase"/>
    <property type="match status" value="1"/>
</dbReference>
<dbReference type="InterPro" id="IPR014030">
    <property type="entry name" value="Ketoacyl_synth_N"/>
</dbReference>
<dbReference type="SUPFAM" id="SSF53901">
    <property type="entry name" value="Thiolase-like"/>
    <property type="match status" value="1"/>
</dbReference>
<dbReference type="InterPro" id="IPR056501">
    <property type="entry name" value="NAD-bd_HRPKS_sdrA"/>
</dbReference>
<dbReference type="SMART" id="SM00823">
    <property type="entry name" value="PKS_PP"/>
    <property type="match status" value="1"/>
</dbReference>
<dbReference type="GO" id="GO:0004315">
    <property type="term" value="F:3-oxoacyl-[acyl-carrier-protein] synthase activity"/>
    <property type="evidence" value="ECO:0007669"/>
    <property type="project" value="InterPro"/>
</dbReference>
<dbReference type="Pfam" id="PF02801">
    <property type="entry name" value="Ketoacyl-synt_C"/>
    <property type="match status" value="1"/>
</dbReference>
<keyword evidence="1" id="KW-0596">Phosphopantetheine</keyword>
<keyword evidence="5" id="KW-0560">Oxidoreductase</keyword>
<dbReference type="SMART" id="SM00829">
    <property type="entry name" value="PKS_ER"/>
    <property type="match status" value="1"/>
</dbReference>
<dbReference type="InterPro" id="IPR049551">
    <property type="entry name" value="PKS_DH_C"/>
</dbReference>
<dbReference type="Gene3D" id="3.40.366.10">
    <property type="entry name" value="Malonyl-Coenzyme A Acyl Carrier Protein, domain 2"/>
    <property type="match status" value="1"/>
</dbReference>
<dbReference type="GO" id="GO:0008168">
    <property type="term" value="F:methyltransferase activity"/>
    <property type="evidence" value="ECO:0007669"/>
    <property type="project" value="UniProtKB-KW"/>
</dbReference>
<feature type="active site" description="Proton acceptor; for dehydratase activity" evidence="8">
    <location>
        <position position="959"/>
    </location>
</feature>
<evidence type="ECO:0000256" key="4">
    <source>
        <dbReference type="ARBA" id="ARBA00022857"/>
    </source>
</evidence>
<keyword evidence="6" id="KW-0511">Multifunctional enzyme</keyword>
<dbReference type="InterPro" id="IPR032821">
    <property type="entry name" value="PKS_assoc"/>
</dbReference>
<keyword evidence="2" id="KW-0597">Phosphoprotein</keyword>
<dbReference type="Pfam" id="PF21089">
    <property type="entry name" value="PKS_DH_N"/>
    <property type="match status" value="1"/>
</dbReference>
<feature type="domain" description="PKS/mFAS DH" evidence="11">
    <location>
        <begin position="927"/>
        <end position="1232"/>
    </location>
</feature>
<dbReference type="InterPro" id="IPR036736">
    <property type="entry name" value="ACP-like_sf"/>
</dbReference>
<dbReference type="InterPro" id="IPR020806">
    <property type="entry name" value="PKS_PP-bd"/>
</dbReference>
<dbReference type="Pfam" id="PF00698">
    <property type="entry name" value="Acyl_transf_1"/>
    <property type="match status" value="1"/>
</dbReference>
<keyword evidence="7" id="KW-0012">Acyltransferase</keyword>
<evidence type="ECO:0000256" key="2">
    <source>
        <dbReference type="ARBA" id="ARBA00022553"/>
    </source>
</evidence>
<dbReference type="InterPro" id="IPR016039">
    <property type="entry name" value="Thiolase-like"/>
</dbReference>
<dbReference type="InterPro" id="IPR049900">
    <property type="entry name" value="PKS_mFAS_DH"/>
</dbReference>
<dbReference type="SMART" id="SM00826">
    <property type="entry name" value="PKS_DH"/>
    <property type="match status" value="1"/>
</dbReference>
<gene>
    <name evidence="12" type="ORF">KHLLAP_LOCUS8810</name>
</gene>
<dbReference type="InterPro" id="IPR020843">
    <property type="entry name" value="ER"/>
</dbReference>
<dbReference type="GO" id="GO:0006633">
    <property type="term" value="P:fatty acid biosynthetic process"/>
    <property type="evidence" value="ECO:0007669"/>
    <property type="project" value="InterPro"/>
</dbReference>
<evidence type="ECO:0000256" key="5">
    <source>
        <dbReference type="ARBA" id="ARBA00023002"/>
    </source>
</evidence>
<dbReference type="InterPro" id="IPR016036">
    <property type="entry name" value="Malonyl_transacylase_ACP-bd"/>
</dbReference>
<evidence type="ECO:0000313" key="12">
    <source>
        <dbReference type="EMBL" id="CAJ2508342.1"/>
    </source>
</evidence>
<feature type="domain" description="Carrier" evidence="9">
    <location>
        <begin position="2291"/>
        <end position="2370"/>
    </location>
</feature>
<dbReference type="CDD" id="cd05274">
    <property type="entry name" value="KR_FAS_SDR_x"/>
    <property type="match status" value="1"/>
</dbReference>
<dbReference type="SUPFAM" id="SSF50129">
    <property type="entry name" value="GroES-like"/>
    <property type="match status" value="1"/>
</dbReference>
<dbReference type="InterPro" id="IPR057326">
    <property type="entry name" value="KR_dom"/>
</dbReference>
<dbReference type="GO" id="GO:0004312">
    <property type="term" value="F:fatty acid synthase activity"/>
    <property type="evidence" value="ECO:0007669"/>
    <property type="project" value="TreeGrafter"/>
</dbReference>